<name>A0ABV3K113_STRON</name>
<dbReference type="Proteomes" id="UP001552594">
    <property type="component" value="Unassembled WGS sequence"/>
</dbReference>
<dbReference type="RefSeq" id="WP_161968792.1">
    <property type="nucleotide sequence ID" value="NZ_JBFAUK010000016.1"/>
</dbReference>
<proteinExistence type="predicted"/>
<keyword evidence="2" id="KW-1185">Reference proteome</keyword>
<reference evidence="1 2" key="1">
    <citation type="submission" date="2024-06" db="EMBL/GenBank/DDBJ databases">
        <title>The Natural Products Discovery Center: Release of the First 8490 Sequenced Strains for Exploring Actinobacteria Biosynthetic Diversity.</title>
        <authorList>
            <person name="Kalkreuter E."/>
            <person name="Kautsar S.A."/>
            <person name="Yang D."/>
            <person name="Bader C.D."/>
            <person name="Teijaro C.N."/>
            <person name="Fluegel L."/>
            <person name="Davis C.M."/>
            <person name="Simpson J.R."/>
            <person name="Lauterbach L."/>
            <person name="Steele A.D."/>
            <person name="Gui C."/>
            <person name="Meng S."/>
            <person name="Li G."/>
            <person name="Viehrig K."/>
            <person name="Ye F."/>
            <person name="Su P."/>
            <person name="Kiefer A.F."/>
            <person name="Nichols A."/>
            <person name="Cepeda A.J."/>
            <person name="Yan W."/>
            <person name="Fan B."/>
            <person name="Jiang Y."/>
            <person name="Adhikari A."/>
            <person name="Zheng C.-J."/>
            <person name="Schuster L."/>
            <person name="Cowan T.M."/>
            <person name="Smanski M.J."/>
            <person name="Chevrette M.G."/>
            <person name="De Carvalho L.P.S."/>
            <person name="Shen B."/>
        </authorList>
    </citation>
    <scope>NUCLEOTIDE SEQUENCE [LARGE SCALE GENOMIC DNA]</scope>
    <source>
        <strain evidence="1 2">NPDC052347</strain>
    </source>
</reference>
<dbReference type="EMBL" id="JBFAUK010000016">
    <property type="protein sequence ID" value="MEV5508824.1"/>
    <property type="molecule type" value="Genomic_DNA"/>
</dbReference>
<protein>
    <submittedName>
        <fullName evidence="1">Peptidoglycan-binding protein</fullName>
    </submittedName>
</protein>
<evidence type="ECO:0000313" key="1">
    <source>
        <dbReference type="EMBL" id="MEV5508824.1"/>
    </source>
</evidence>
<evidence type="ECO:0000313" key="2">
    <source>
        <dbReference type="Proteomes" id="UP001552594"/>
    </source>
</evidence>
<comment type="caution">
    <text evidence="1">The sequence shown here is derived from an EMBL/GenBank/DDBJ whole genome shotgun (WGS) entry which is preliminary data.</text>
</comment>
<sequence>MTKSPVRELAELHEHVAKLSGWNLLEIQLELANAIAKAKGHKPPLGDPEHIETVSGNYRQAAVTVDTVSVNVGGIARVGLPGSWTGHAGESAAEAVGAAARDAERMAKTFDEVAPVLFHLADGIRQAQAQHTNGQLALDSALSLLAEHSDPSADNLVRVRSIALDGIGQLLQAATCAEDAGQRAEKTLHKMASEARAGKVGGRGLTDTDRLVLADAANPSGPRDLNDILSASDLQRSSQFRDRLNDADREEFDHLLAQAQSPEERAYLMKALSAGHDMADIRPYARAIRGHNPYWLAQHLSPLHTDSTTLGVNTPADFSGAPWKQDDQEGTCVASSTITARAMADPLYALRLTTGGRPGDPNSDSPEAFRKRLLDEQHRVHEEGHGGELPEGSMDGKGEDAILRKEVSPYSDSNYRTFSPSSAQDRHDALPDIEAAVDEGRPVPVNVQGHDEKGKWIGHAMLIVAHDGDKLQIYNPWGHTVWVSEDDFINNHLDKASDARLPEAYEYRLPQ</sequence>
<gene>
    <name evidence="1" type="ORF">AB0L16_20640</name>
</gene>
<accession>A0ABV3K113</accession>
<organism evidence="1 2">
    <name type="scientific">Streptomyces orinoci</name>
    <name type="common">Streptoverticillium orinoci</name>
    <dbReference type="NCBI Taxonomy" id="67339"/>
    <lineage>
        <taxon>Bacteria</taxon>
        <taxon>Bacillati</taxon>
        <taxon>Actinomycetota</taxon>
        <taxon>Actinomycetes</taxon>
        <taxon>Kitasatosporales</taxon>
        <taxon>Streptomycetaceae</taxon>
        <taxon>Streptomyces</taxon>
    </lineage>
</organism>